<dbReference type="GO" id="GO:0003887">
    <property type="term" value="F:DNA-directed DNA polymerase activity"/>
    <property type="evidence" value="ECO:0007669"/>
    <property type="project" value="UniProtKB-EC"/>
</dbReference>
<dbReference type="InterPro" id="IPR043502">
    <property type="entry name" value="DNA/RNA_pol_sf"/>
</dbReference>
<keyword evidence="4" id="KW-0963">Cytoplasm</keyword>
<dbReference type="Gene3D" id="3.40.1170.60">
    <property type="match status" value="1"/>
</dbReference>
<keyword evidence="8" id="KW-1185">Reference proteome</keyword>
<accession>A0ABU7R9M1</accession>
<feature type="compositionally biased region" description="Basic and acidic residues" evidence="5">
    <location>
        <begin position="1"/>
        <end position="27"/>
    </location>
</feature>
<keyword evidence="4" id="KW-0235">DNA replication</keyword>
<keyword evidence="4" id="KW-0515">Mutator protein</keyword>
<dbReference type="Gene3D" id="1.10.150.20">
    <property type="entry name" value="5' to 3' exonuclease, C-terminal subdomain"/>
    <property type="match status" value="1"/>
</dbReference>
<dbReference type="HAMAP" id="MF_01113">
    <property type="entry name" value="DNApol_IV"/>
    <property type="match status" value="1"/>
</dbReference>
<evidence type="ECO:0000256" key="3">
    <source>
        <dbReference type="ARBA" id="ARBA00049244"/>
    </source>
</evidence>
<feature type="region of interest" description="Disordered" evidence="5">
    <location>
        <begin position="390"/>
        <end position="434"/>
    </location>
</feature>
<dbReference type="PROSITE" id="PS50173">
    <property type="entry name" value="UMUC"/>
    <property type="match status" value="1"/>
</dbReference>
<feature type="region of interest" description="Disordered" evidence="5">
    <location>
        <begin position="1"/>
        <end position="34"/>
    </location>
</feature>
<dbReference type="Pfam" id="PF00817">
    <property type="entry name" value="IMS"/>
    <property type="match status" value="1"/>
</dbReference>
<keyword evidence="4" id="KW-0227">DNA damage</keyword>
<name>A0ABU7R9M1_9ACTN</name>
<dbReference type="InterPro" id="IPR001126">
    <property type="entry name" value="UmuC"/>
</dbReference>
<dbReference type="InterPro" id="IPR050116">
    <property type="entry name" value="DNA_polymerase-Y"/>
</dbReference>
<dbReference type="Proteomes" id="UP001332931">
    <property type="component" value="Unassembled WGS sequence"/>
</dbReference>
<reference evidence="7 8" key="1">
    <citation type="submission" date="2024-01" db="EMBL/GenBank/DDBJ databases">
        <title>Description of Olsenella sp. nov., isolated from pig feces.</title>
        <authorList>
            <person name="Chang Y.-H."/>
        </authorList>
    </citation>
    <scope>NUCLEOTIDE SEQUENCE [LARGE SCALE GENOMIC DNA]</scope>
    <source>
        <strain evidence="7 8">YH-ols2223</strain>
    </source>
</reference>
<dbReference type="EC" id="2.7.7.7" evidence="4"/>
<dbReference type="InterPro" id="IPR022880">
    <property type="entry name" value="DNApol_IV"/>
</dbReference>
<comment type="subunit">
    <text evidence="4">Monomer.</text>
</comment>
<dbReference type="SUPFAM" id="SSF100879">
    <property type="entry name" value="Lesion bypass DNA polymerase (Y-family), little finger domain"/>
    <property type="match status" value="1"/>
</dbReference>
<evidence type="ECO:0000259" key="6">
    <source>
        <dbReference type="PROSITE" id="PS50173"/>
    </source>
</evidence>
<feature type="compositionally biased region" description="Basic and acidic residues" evidence="5">
    <location>
        <begin position="422"/>
        <end position="434"/>
    </location>
</feature>
<comment type="caution">
    <text evidence="7">The sequence shown here is derived from an EMBL/GenBank/DDBJ whole genome shotgun (WGS) entry which is preliminary data.</text>
</comment>
<evidence type="ECO:0000313" key="8">
    <source>
        <dbReference type="Proteomes" id="UP001332931"/>
    </source>
</evidence>
<comment type="catalytic activity">
    <reaction evidence="3 4">
        <text>DNA(n) + a 2'-deoxyribonucleoside 5'-triphosphate = DNA(n+1) + diphosphate</text>
        <dbReference type="Rhea" id="RHEA:22508"/>
        <dbReference type="Rhea" id="RHEA-COMP:17339"/>
        <dbReference type="Rhea" id="RHEA-COMP:17340"/>
        <dbReference type="ChEBI" id="CHEBI:33019"/>
        <dbReference type="ChEBI" id="CHEBI:61560"/>
        <dbReference type="ChEBI" id="CHEBI:173112"/>
        <dbReference type="EC" id="2.7.7.7"/>
    </reaction>
</comment>
<dbReference type="PANTHER" id="PTHR11076">
    <property type="entry name" value="DNA REPAIR POLYMERASE UMUC / TRANSFERASE FAMILY MEMBER"/>
    <property type="match status" value="1"/>
</dbReference>
<keyword evidence="4 7" id="KW-0548">Nucleotidyltransferase</keyword>
<keyword evidence="4 7" id="KW-0808">Transferase</keyword>
<dbReference type="PANTHER" id="PTHR11076:SF33">
    <property type="entry name" value="DNA POLYMERASE KAPPA"/>
    <property type="match status" value="1"/>
</dbReference>
<feature type="region of interest" description="Disordered" evidence="5">
    <location>
        <begin position="454"/>
        <end position="475"/>
    </location>
</feature>
<dbReference type="Gene3D" id="3.30.70.270">
    <property type="match status" value="1"/>
</dbReference>
<dbReference type="CDD" id="cd03586">
    <property type="entry name" value="PolY_Pol_IV_kappa"/>
    <property type="match status" value="1"/>
</dbReference>
<organism evidence="7 8">
    <name type="scientific">Olsenella absiana</name>
    <dbReference type="NCBI Taxonomy" id="3115222"/>
    <lineage>
        <taxon>Bacteria</taxon>
        <taxon>Bacillati</taxon>
        <taxon>Actinomycetota</taxon>
        <taxon>Coriobacteriia</taxon>
        <taxon>Coriobacteriales</taxon>
        <taxon>Atopobiaceae</taxon>
        <taxon>Olsenella</taxon>
    </lineage>
</organism>
<proteinExistence type="inferred from homology"/>
<feature type="active site" evidence="4">
    <location>
        <position position="144"/>
    </location>
</feature>
<keyword evidence="4" id="KW-0460">Magnesium</keyword>
<comment type="subcellular location">
    <subcellularLocation>
        <location evidence="4">Cytoplasm</location>
    </subcellularLocation>
</comment>
<feature type="binding site" evidence="4">
    <location>
        <position position="143"/>
    </location>
    <ligand>
        <name>Mg(2+)</name>
        <dbReference type="ChEBI" id="CHEBI:18420"/>
    </ligand>
</feature>
<dbReference type="NCBIfam" id="NF002677">
    <property type="entry name" value="PRK02406.1"/>
    <property type="match status" value="1"/>
</dbReference>
<keyword evidence="4" id="KW-0479">Metal-binding</keyword>
<feature type="domain" description="UmuC" evidence="6">
    <location>
        <begin position="44"/>
        <end position="223"/>
    </location>
</feature>
<evidence type="ECO:0000256" key="2">
    <source>
        <dbReference type="ARBA" id="ARBA00025589"/>
    </source>
</evidence>
<evidence type="ECO:0000256" key="4">
    <source>
        <dbReference type="HAMAP-Rule" id="MF_01113"/>
    </source>
</evidence>
<feature type="compositionally biased region" description="Basic and acidic residues" evidence="5">
    <location>
        <begin position="404"/>
        <end position="414"/>
    </location>
</feature>
<comment type="function">
    <text evidence="2 4">Poorly processive, error-prone DNA polymerase involved in untargeted mutagenesis. Copies undamaged DNA at stalled replication forks, which arise in vivo from mismatched or misaligned primer ends. These misaligned primers can be extended by PolIV. Exhibits no 3'-5' exonuclease (proofreading) activity. May be involved in translesional synthesis, in conjunction with the beta clamp from PolIII.</text>
</comment>
<dbReference type="SUPFAM" id="SSF56672">
    <property type="entry name" value="DNA/RNA polymerases"/>
    <property type="match status" value="1"/>
</dbReference>
<dbReference type="InterPro" id="IPR043128">
    <property type="entry name" value="Rev_trsase/Diguanyl_cyclase"/>
</dbReference>
<dbReference type="EMBL" id="JAZGJQ010000003">
    <property type="protein sequence ID" value="MEE6147250.1"/>
    <property type="molecule type" value="Genomic_DNA"/>
</dbReference>
<dbReference type="RefSeq" id="WP_330958015.1">
    <property type="nucleotide sequence ID" value="NZ_JAZGJQ010000003.1"/>
</dbReference>
<dbReference type="InterPro" id="IPR017961">
    <property type="entry name" value="DNA_pol_Y-fam_little_finger"/>
</dbReference>
<gene>
    <name evidence="4 7" type="primary">dinB</name>
    <name evidence="7" type="ORF">VXJ25_04480</name>
</gene>
<comment type="similarity">
    <text evidence="1 4">Belongs to the DNA polymerase type-Y family.</text>
</comment>
<protein>
    <recommendedName>
        <fullName evidence="4">DNA polymerase IV</fullName>
        <shortName evidence="4">Pol IV</shortName>
        <ecNumber evidence="4">2.7.7.7</ecNumber>
    </recommendedName>
</protein>
<evidence type="ECO:0000256" key="1">
    <source>
        <dbReference type="ARBA" id="ARBA00010945"/>
    </source>
</evidence>
<comment type="cofactor">
    <cofactor evidence="4">
        <name>Mg(2+)</name>
        <dbReference type="ChEBI" id="CHEBI:18420"/>
    </cofactor>
    <text evidence="4">Binds 2 magnesium ions per subunit.</text>
</comment>
<evidence type="ECO:0000313" key="7">
    <source>
        <dbReference type="EMBL" id="MEE6147250.1"/>
    </source>
</evidence>
<feature type="binding site" evidence="4">
    <location>
        <position position="48"/>
    </location>
    <ligand>
        <name>Mg(2+)</name>
        <dbReference type="ChEBI" id="CHEBI:18420"/>
    </ligand>
</feature>
<dbReference type="InterPro" id="IPR036775">
    <property type="entry name" value="DNA_pol_Y-fam_lit_finger_sf"/>
</dbReference>
<keyword evidence="4" id="KW-0239">DNA-directed DNA polymerase</keyword>
<dbReference type="Pfam" id="PF11799">
    <property type="entry name" value="IMS_C"/>
    <property type="match status" value="1"/>
</dbReference>
<sequence length="475" mass="51269">MGGEGPLHEEASARGPLEGRRRGEGARRPRSPLAGGLAWEGPAIGLLDLDAFFASVERLDHPELAGRPLIVGGSTEHRGVVSCASYEARAFGVHSAMPSAQALRLCPDAVWTTGHFDRYRQVSDEVMGLIRNRTPRVEQVSIDEAFFDVTPGRAGRDPILVCRELQEEVSALGVTCSIGLGTSKTIAKVASERDKPRGLTIVMPGMEASFLAPLPVRAMSGIGAATQAKLAGAGIRTLGELGRADPVELEALLGVSGPRLRERALGRERSVVRLSSEREAPRSVSNERTFSHDLTEEADVLAAIAHVSSLVGARLRRKGLSGRRVTLKLKFDATTTHTAQCQLEDATDNEAVFGRAARGLLRVAWSPGTPVRLVGVAVSDFSARPTQLRLFDDAPSDEPASAPDPHETRTERGASPRTRAARSLERADRDERMRELSVTADRLRERFGKNAVSFGRDLRMRDASSDTAPMDKDDD</sequence>
<keyword evidence="4" id="KW-0238">DNA-binding</keyword>
<feature type="site" description="Substrate discrimination" evidence="4">
    <location>
        <position position="53"/>
    </location>
</feature>
<dbReference type="Gene3D" id="3.30.1490.100">
    <property type="entry name" value="DNA polymerase, Y-family, little finger domain"/>
    <property type="match status" value="1"/>
</dbReference>
<keyword evidence="4" id="KW-0234">DNA repair</keyword>
<evidence type="ECO:0000256" key="5">
    <source>
        <dbReference type="SAM" id="MobiDB-lite"/>
    </source>
</evidence>